<evidence type="ECO:0000313" key="2">
    <source>
        <dbReference type="EMBL" id="MFH8547470.1"/>
    </source>
</evidence>
<feature type="compositionally biased region" description="Polar residues" evidence="1">
    <location>
        <begin position="110"/>
        <end position="129"/>
    </location>
</feature>
<evidence type="ECO:0000313" key="3">
    <source>
        <dbReference type="Proteomes" id="UP001610818"/>
    </source>
</evidence>
<name>A0ABW7QTI9_9ACTN</name>
<reference evidence="2 3" key="1">
    <citation type="submission" date="2024-10" db="EMBL/GenBank/DDBJ databases">
        <title>The Natural Products Discovery Center: Release of the First 8490 Sequenced Strains for Exploring Actinobacteria Biosynthetic Diversity.</title>
        <authorList>
            <person name="Kalkreuter E."/>
            <person name="Kautsar S.A."/>
            <person name="Yang D."/>
            <person name="Bader C.D."/>
            <person name="Teijaro C.N."/>
            <person name="Fluegel L."/>
            <person name="Davis C.M."/>
            <person name="Simpson J.R."/>
            <person name="Lauterbach L."/>
            <person name="Steele A.D."/>
            <person name="Gui C."/>
            <person name="Meng S."/>
            <person name="Li G."/>
            <person name="Viehrig K."/>
            <person name="Ye F."/>
            <person name="Su P."/>
            <person name="Kiefer A.F."/>
            <person name="Nichols A."/>
            <person name="Cepeda A.J."/>
            <person name="Yan W."/>
            <person name="Fan B."/>
            <person name="Jiang Y."/>
            <person name="Adhikari A."/>
            <person name="Zheng C.-J."/>
            <person name="Schuster L."/>
            <person name="Cowan T.M."/>
            <person name="Smanski M.J."/>
            <person name="Chevrette M.G."/>
            <person name="De Carvalho L.P.S."/>
            <person name="Shen B."/>
        </authorList>
    </citation>
    <scope>NUCLEOTIDE SEQUENCE [LARGE SCALE GENOMIC DNA]</scope>
    <source>
        <strain evidence="2 3">NPDC017990</strain>
    </source>
</reference>
<sequence length="138" mass="15358">MPHEFLAPLSDTMLGYYRDMADVMVELFDMPRAEAVARINERYTPADTEAPEHEIMGHELPEYWAYGLYYKPDARGRLPTGDADADADIDFTGLERRPAPPKDSPAWTYASGTTYASGKTYASGNETPSATPPHLRAQ</sequence>
<evidence type="ECO:0000256" key="1">
    <source>
        <dbReference type="SAM" id="MobiDB-lite"/>
    </source>
</evidence>
<proteinExistence type="predicted"/>
<dbReference type="Proteomes" id="UP001610818">
    <property type="component" value="Unassembled WGS sequence"/>
</dbReference>
<comment type="caution">
    <text evidence="2">The sequence shown here is derived from an EMBL/GenBank/DDBJ whole genome shotgun (WGS) entry which is preliminary data.</text>
</comment>
<dbReference type="RefSeq" id="WP_397713651.1">
    <property type="nucleotide sequence ID" value="NZ_JBIRGN010000004.1"/>
</dbReference>
<organism evidence="2 3">
    <name type="scientific">Streptomyces longisporoflavus</name>
    <dbReference type="NCBI Taxonomy" id="28044"/>
    <lineage>
        <taxon>Bacteria</taxon>
        <taxon>Bacillati</taxon>
        <taxon>Actinomycetota</taxon>
        <taxon>Actinomycetes</taxon>
        <taxon>Kitasatosporales</taxon>
        <taxon>Streptomycetaceae</taxon>
        <taxon>Streptomyces</taxon>
    </lineage>
</organism>
<dbReference type="EMBL" id="JBIRGQ010000004">
    <property type="protein sequence ID" value="MFH8547470.1"/>
    <property type="molecule type" value="Genomic_DNA"/>
</dbReference>
<protein>
    <submittedName>
        <fullName evidence="2">Uncharacterized protein</fullName>
    </submittedName>
</protein>
<accession>A0ABW7QTI9</accession>
<gene>
    <name evidence="2" type="ORF">ACH4F9_20920</name>
</gene>
<feature type="region of interest" description="Disordered" evidence="1">
    <location>
        <begin position="77"/>
        <end position="138"/>
    </location>
</feature>
<keyword evidence="3" id="KW-1185">Reference proteome</keyword>